<evidence type="ECO:0000256" key="5">
    <source>
        <dbReference type="SAM" id="MobiDB-lite"/>
    </source>
</evidence>
<dbReference type="CDD" id="cd20379">
    <property type="entry name" value="Tudor_dTUD-like"/>
    <property type="match status" value="1"/>
</dbReference>
<dbReference type="EMBL" id="JALNTZ010000005">
    <property type="protein sequence ID" value="KAJ3651037.1"/>
    <property type="molecule type" value="Genomic_DNA"/>
</dbReference>
<keyword evidence="4" id="KW-0221">Differentiation</keyword>
<dbReference type="SMART" id="SM00333">
    <property type="entry name" value="TUDOR"/>
    <property type="match status" value="3"/>
</dbReference>
<dbReference type="InterPro" id="IPR035437">
    <property type="entry name" value="SNase_OB-fold_sf"/>
</dbReference>
<dbReference type="InterPro" id="IPR041966">
    <property type="entry name" value="LOTUS-like"/>
</dbReference>
<dbReference type="Gene3D" id="3.30.420.610">
    <property type="entry name" value="LOTUS domain-like"/>
    <property type="match status" value="2"/>
</dbReference>
<name>A0AA38MCF2_9CUCU</name>
<dbReference type="PROSITE" id="PS50304">
    <property type="entry name" value="TUDOR"/>
    <property type="match status" value="2"/>
</dbReference>
<organism evidence="8 9">
    <name type="scientific">Zophobas morio</name>
    <dbReference type="NCBI Taxonomy" id="2755281"/>
    <lineage>
        <taxon>Eukaryota</taxon>
        <taxon>Metazoa</taxon>
        <taxon>Ecdysozoa</taxon>
        <taxon>Arthropoda</taxon>
        <taxon>Hexapoda</taxon>
        <taxon>Insecta</taxon>
        <taxon>Pterygota</taxon>
        <taxon>Neoptera</taxon>
        <taxon>Endopterygota</taxon>
        <taxon>Coleoptera</taxon>
        <taxon>Polyphaga</taxon>
        <taxon>Cucujiformia</taxon>
        <taxon>Tenebrionidae</taxon>
        <taxon>Zophobas</taxon>
    </lineage>
</organism>
<keyword evidence="3" id="KW-0677">Repeat</keyword>
<dbReference type="InterPro" id="IPR050621">
    <property type="entry name" value="Tudor_domain_containing"/>
</dbReference>
<dbReference type="Gene3D" id="2.40.50.90">
    <property type="match status" value="3"/>
</dbReference>
<dbReference type="GO" id="GO:0007283">
    <property type="term" value="P:spermatogenesis"/>
    <property type="evidence" value="ECO:0007669"/>
    <property type="project" value="UniProtKB-KW"/>
</dbReference>
<dbReference type="InterPro" id="IPR002999">
    <property type="entry name" value="Tudor"/>
</dbReference>
<feature type="domain" description="HTH OST-type" evidence="7">
    <location>
        <begin position="1"/>
        <end position="76"/>
    </location>
</feature>
<protein>
    <recommendedName>
        <fullName evidence="10">Tudor domain-containing protein 7</fullName>
    </recommendedName>
</protein>
<dbReference type="Pfam" id="PF12872">
    <property type="entry name" value="OST-HTH"/>
    <property type="match status" value="1"/>
</dbReference>
<reference evidence="8" key="1">
    <citation type="journal article" date="2023" name="G3 (Bethesda)">
        <title>Whole genome assemblies of Zophobas morio and Tenebrio molitor.</title>
        <authorList>
            <person name="Kaur S."/>
            <person name="Stinson S.A."/>
            <person name="diCenzo G.C."/>
        </authorList>
    </citation>
    <scope>NUCLEOTIDE SEQUENCE</scope>
    <source>
        <strain evidence="8">QUZm001</strain>
    </source>
</reference>
<evidence type="ECO:0000256" key="2">
    <source>
        <dbReference type="ARBA" id="ARBA00022490"/>
    </source>
</evidence>
<dbReference type="SUPFAM" id="SSF63748">
    <property type="entry name" value="Tudor/PWWP/MBT"/>
    <property type="match status" value="3"/>
</dbReference>
<dbReference type="InterPro" id="IPR025605">
    <property type="entry name" value="OST-HTH/LOTUS_dom"/>
</dbReference>
<gene>
    <name evidence="8" type="ORF">Zmor_017100</name>
</gene>
<dbReference type="PANTHER" id="PTHR22948">
    <property type="entry name" value="TUDOR DOMAIN CONTAINING PROTEIN"/>
    <property type="match status" value="1"/>
</dbReference>
<evidence type="ECO:0000259" key="6">
    <source>
        <dbReference type="PROSITE" id="PS50304"/>
    </source>
</evidence>
<proteinExistence type="predicted"/>
<comment type="subcellular location">
    <subcellularLocation>
        <location evidence="1">Cytoplasm</location>
    </subcellularLocation>
</comment>
<dbReference type="PROSITE" id="PS51644">
    <property type="entry name" value="HTH_OST"/>
    <property type="match status" value="1"/>
</dbReference>
<feature type="domain" description="Tudor" evidence="6">
    <location>
        <begin position="912"/>
        <end position="971"/>
    </location>
</feature>
<evidence type="ECO:0000313" key="8">
    <source>
        <dbReference type="EMBL" id="KAJ3651037.1"/>
    </source>
</evidence>
<dbReference type="AlphaFoldDB" id="A0AA38MCF2"/>
<dbReference type="GO" id="GO:0030154">
    <property type="term" value="P:cell differentiation"/>
    <property type="evidence" value="ECO:0007669"/>
    <property type="project" value="UniProtKB-ARBA"/>
</dbReference>
<dbReference type="Proteomes" id="UP001168821">
    <property type="component" value="Unassembled WGS sequence"/>
</dbReference>
<comment type="caution">
    <text evidence="8">The sequence shown here is derived from an EMBL/GenBank/DDBJ whole genome shotgun (WGS) entry which is preliminary data.</text>
</comment>
<feature type="domain" description="Tudor" evidence="6">
    <location>
        <begin position="487"/>
        <end position="545"/>
    </location>
</feature>
<dbReference type="Pfam" id="PF00567">
    <property type="entry name" value="TUDOR"/>
    <property type="match status" value="3"/>
</dbReference>
<dbReference type="PANTHER" id="PTHR22948:SF76">
    <property type="entry name" value="FI20010P1-RELATED"/>
    <property type="match status" value="1"/>
</dbReference>
<keyword evidence="2" id="KW-0963">Cytoplasm</keyword>
<keyword evidence="9" id="KW-1185">Reference proteome</keyword>
<evidence type="ECO:0000256" key="4">
    <source>
        <dbReference type="ARBA" id="ARBA00022871"/>
    </source>
</evidence>
<accession>A0AA38MCF2</accession>
<evidence type="ECO:0000313" key="9">
    <source>
        <dbReference type="Proteomes" id="UP001168821"/>
    </source>
</evidence>
<evidence type="ECO:0000256" key="1">
    <source>
        <dbReference type="ARBA" id="ARBA00004496"/>
    </source>
</evidence>
<dbReference type="Gene3D" id="2.30.30.140">
    <property type="match status" value="3"/>
</dbReference>
<feature type="compositionally biased region" description="Basic and acidic residues" evidence="5">
    <location>
        <begin position="181"/>
        <end position="191"/>
    </location>
</feature>
<dbReference type="CDD" id="cd09972">
    <property type="entry name" value="LOTUS_TDRD_OSKAR"/>
    <property type="match status" value="1"/>
</dbReference>
<feature type="region of interest" description="Disordered" evidence="5">
    <location>
        <begin position="109"/>
        <end position="130"/>
    </location>
</feature>
<sequence length="1054" mass="119109">MEEFKNEVVRSIRSCLISTKGKITLRQLEDDYRTLLGERIPYHKLGHKSLELFIQSVPSLITSRGPNGEMFVDAQVSEKTAHISSMVQKQKTAAPKKKVRITQAPRFNRAVTQPPPNTTKWRPKRNPYVGAPRKTYQQSSRLSAVSHNQFVSGGGYARPRVPSKVVVPERSEFNTVKHHSPPKELTRHNSSPDKMVSDTNGSTTIDDECSPLSSTMRRISKIMSGISMERDSGNSSPTTEFASNYKIVQEFAKTGDPIQDIRNFAAYHKLGDVEVKFTETRLKKSKVAHCHCKITVGQHKYSSYPEDFYDKAASERHACQKALDDLMTKYSKRKSLLLSSNDDIIERIPPMLEKHNNAVWMWQIEADYIDMYNEQLPADWLQVIDNNPHVSIEKCLGGYVLKHCNPDDVLQKGKKLEISLNVGDVSVPCNTVNFGENNRLYALITAAHSCYEVWCQQCGTPEYERFLRLTEKMEVFYNNHQGELVSPVITLGSCYVIQQDGGWIRARALSLPHDGFVDCFLIDYGEEIHIPIETMYVMKREFALEQAQAFVCRLAGLEEVGEASADSEHLTALVGREFVVEIIPEESSSDEIAIPVVVYDITTGASINEELISLLTVESAVPVLDKSGVTDVYVSNIESNGDVYVQVRNFGYTCLMDLLKSISDSIIKNPPLDLLIPRPTPGTSRDRLYLVKCNVTQRWLRATIIDWSPKGDLAQIYFLDIGNTQVVSVANDRMYPLDKLSEVLCQYPPQAVKVRFMIEKIPSDFVQRAEKLLPSDERVLLKISSYDNENVAWVEFFKRMSDGVLVFINKSISVEAELQSFSSDVCGSNETRKRLMNLVQFGDATKTVPSGGSLKKPDLPKMGDYFNVNIPFAVNPWNFFVQPLDSFNELTALMADMQEYYKDLQFSPVPIEDIVPGKIYASKHEDGKWYRTSVLKVIHSGSISVFYCDFGYYTNLTLAQLVPLDAKYMSFPYQALKAKIAGIKPIKNKWTMEDCDIFNSLVTKKQFVSILVNIEKDELYKSDIVLLLLLIDTSSEEDINIKEVLIARGIATSV</sequence>
<evidence type="ECO:0000256" key="3">
    <source>
        <dbReference type="ARBA" id="ARBA00022737"/>
    </source>
</evidence>
<evidence type="ECO:0008006" key="10">
    <source>
        <dbReference type="Google" id="ProtNLM"/>
    </source>
</evidence>
<feature type="region of interest" description="Disordered" evidence="5">
    <location>
        <begin position="176"/>
        <end position="211"/>
    </location>
</feature>
<keyword evidence="4" id="KW-0744">Spermatogenesis</keyword>
<dbReference type="GO" id="GO:0005737">
    <property type="term" value="C:cytoplasm"/>
    <property type="evidence" value="ECO:0007669"/>
    <property type="project" value="UniProtKB-SubCell"/>
</dbReference>
<evidence type="ECO:0000259" key="7">
    <source>
        <dbReference type="PROSITE" id="PS51644"/>
    </source>
</evidence>